<keyword evidence="1" id="KW-0812">Transmembrane</keyword>
<dbReference type="InterPro" id="IPR027463">
    <property type="entry name" value="AcrB_DN_DC_subdom"/>
</dbReference>
<dbReference type="EMBL" id="CP123872">
    <property type="protein sequence ID" value="WND01561.1"/>
    <property type="molecule type" value="Genomic_DNA"/>
</dbReference>
<dbReference type="SUPFAM" id="SSF82866">
    <property type="entry name" value="Multidrug efflux transporter AcrB transmembrane domain"/>
    <property type="match status" value="2"/>
</dbReference>
<evidence type="ECO:0000313" key="3">
    <source>
        <dbReference type="Proteomes" id="UP001268683"/>
    </source>
</evidence>
<dbReference type="Gene3D" id="3.30.2090.10">
    <property type="entry name" value="Multidrug efflux transporter AcrB TolC docking domain, DN and DC subdomains"/>
    <property type="match status" value="2"/>
</dbReference>
<feature type="transmembrane region" description="Helical" evidence="1">
    <location>
        <begin position="462"/>
        <end position="485"/>
    </location>
</feature>
<reference evidence="2" key="1">
    <citation type="submission" date="2023-04" db="EMBL/GenBank/DDBJ databases">
        <title>Complete genome sequence of Temperatibacter marinus.</title>
        <authorList>
            <person name="Rong J.-C."/>
            <person name="Yi M.-L."/>
            <person name="Zhao Q."/>
        </authorList>
    </citation>
    <scope>NUCLEOTIDE SEQUENCE</scope>
    <source>
        <strain evidence="2">NBRC 110045</strain>
    </source>
</reference>
<evidence type="ECO:0000313" key="2">
    <source>
        <dbReference type="EMBL" id="WND01561.1"/>
    </source>
</evidence>
<dbReference type="PRINTS" id="PR00702">
    <property type="entry name" value="ACRIFLAVINRP"/>
</dbReference>
<dbReference type="SUPFAM" id="SSF82714">
    <property type="entry name" value="Multidrug efflux transporter AcrB TolC docking domain, DN and DC subdomains"/>
    <property type="match status" value="2"/>
</dbReference>
<feature type="transmembrane region" description="Helical" evidence="1">
    <location>
        <begin position="430"/>
        <end position="450"/>
    </location>
</feature>
<feature type="transmembrane region" description="Helical" evidence="1">
    <location>
        <begin position="535"/>
        <end position="553"/>
    </location>
</feature>
<dbReference type="Pfam" id="PF00873">
    <property type="entry name" value="ACR_tran"/>
    <property type="match status" value="1"/>
</dbReference>
<dbReference type="AlphaFoldDB" id="A0AA52EB31"/>
<dbReference type="KEGG" id="tmk:QGN29_08310"/>
<dbReference type="InterPro" id="IPR001036">
    <property type="entry name" value="Acrflvin-R"/>
</dbReference>
<feature type="transmembrane region" description="Helical" evidence="1">
    <location>
        <begin position="900"/>
        <end position="920"/>
    </location>
</feature>
<dbReference type="Gene3D" id="1.20.1640.10">
    <property type="entry name" value="Multidrug efflux transporter AcrB transmembrane domain"/>
    <property type="match status" value="2"/>
</dbReference>
<feature type="transmembrane region" description="Helical" evidence="1">
    <location>
        <begin position="1003"/>
        <end position="1026"/>
    </location>
</feature>
<evidence type="ECO:0000256" key="1">
    <source>
        <dbReference type="SAM" id="Phobius"/>
    </source>
</evidence>
<keyword evidence="1" id="KW-1133">Transmembrane helix</keyword>
<feature type="transmembrane region" description="Helical" evidence="1">
    <location>
        <begin position="360"/>
        <end position="380"/>
    </location>
</feature>
<dbReference type="Gene3D" id="3.30.70.1440">
    <property type="entry name" value="Multidrug efflux transporter AcrB pore domain"/>
    <property type="match status" value="1"/>
</dbReference>
<protein>
    <submittedName>
        <fullName evidence="2">Efflux RND transporter permease subunit</fullName>
    </submittedName>
</protein>
<feature type="transmembrane region" description="Helical" evidence="1">
    <location>
        <begin position="334"/>
        <end position="353"/>
    </location>
</feature>
<dbReference type="Gene3D" id="3.30.70.1320">
    <property type="entry name" value="Multidrug efflux transporter AcrB pore domain like"/>
    <property type="match status" value="1"/>
</dbReference>
<keyword evidence="3" id="KW-1185">Reference proteome</keyword>
<dbReference type="SUPFAM" id="SSF82693">
    <property type="entry name" value="Multidrug efflux transporter AcrB pore domain, PN1, PN2, PC1 and PC2 subdomains"/>
    <property type="match status" value="2"/>
</dbReference>
<keyword evidence="1" id="KW-0472">Membrane</keyword>
<dbReference type="GO" id="GO:0005886">
    <property type="term" value="C:plasma membrane"/>
    <property type="evidence" value="ECO:0007669"/>
    <property type="project" value="TreeGrafter"/>
</dbReference>
<dbReference type="Proteomes" id="UP001268683">
    <property type="component" value="Chromosome"/>
</dbReference>
<accession>A0AA52EB31</accession>
<name>A0AA52EB31_9PROT</name>
<feature type="transmembrane region" description="Helical" evidence="1">
    <location>
        <begin position="975"/>
        <end position="997"/>
    </location>
</feature>
<proteinExistence type="predicted"/>
<organism evidence="2 3">
    <name type="scientific">Temperatibacter marinus</name>
    <dbReference type="NCBI Taxonomy" id="1456591"/>
    <lineage>
        <taxon>Bacteria</taxon>
        <taxon>Pseudomonadati</taxon>
        <taxon>Pseudomonadota</taxon>
        <taxon>Alphaproteobacteria</taxon>
        <taxon>Kordiimonadales</taxon>
        <taxon>Temperatibacteraceae</taxon>
        <taxon>Temperatibacter</taxon>
    </lineage>
</organism>
<dbReference type="PANTHER" id="PTHR32063:SF18">
    <property type="entry name" value="CATION EFFLUX SYSTEM PROTEIN"/>
    <property type="match status" value="1"/>
</dbReference>
<feature type="transmembrane region" description="Helical" evidence="1">
    <location>
        <begin position="874"/>
        <end position="893"/>
    </location>
</feature>
<dbReference type="PANTHER" id="PTHR32063">
    <property type="match status" value="1"/>
</dbReference>
<dbReference type="Gene3D" id="3.30.70.1430">
    <property type="entry name" value="Multidrug efflux transporter AcrB pore domain"/>
    <property type="match status" value="2"/>
</dbReference>
<feature type="transmembrane region" description="Helical" evidence="1">
    <location>
        <begin position="926"/>
        <end position="947"/>
    </location>
</feature>
<dbReference type="GO" id="GO:0042910">
    <property type="term" value="F:xenobiotic transmembrane transporter activity"/>
    <property type="evidence" value="ECO:0007669"/>
    <property type="project" value="TreeGrafter"/>
</dbReference>
<gene>
    <name evidence="2" type="ORF">QGN29_08310</name>
</gene>
<dbReference type="RefSeq" id="WP_310797389.1">
    <property type="nucleotide sequence ID" value="NZ_CP123872.1"/>
</dbReference>
<sequence>MKGSLYSQPRMIWLILMLILVSGLNAIQVMPRLEDPHMQSRVVNVTTLYPGADAEQVEAEVTEKIERKMREIAEVKTITAVSNPGVSAITIELEDSVTDAKPITARLRDKVAEVTDLPDGIIPPDFSDTKIYAHSAVIALTWHADSPINYAIMGRLASELESRLRNMEPTDFVDIKGLPQEEIRIAIDDSELAAHGLTVSDVVGRIRGSDSRGSAGIVSSQNSRLTIEVAGALDSLARIRRIPLQYDERGAALRLGDVATVERTYQDPPSSLSLLNGHVGITISARMLENFRIDKWSESLKIIIDDFQKTIPASIHIDRIYDQADYTNERIDGLLDNLGVGALVVVIVLFISLGLRSSLIAASILPLTMLSALAILNIFGMRIEQVLIIGMIVSLGIMVDNAIVITDEVQHLLLKGERRAIAVAKTVKKLWLPLFGSTLTTIVAFLPLLLMPGAAGDFLKGVPAAVIASLISSYVIAFTLISALAGRVIRGGSTRDDFKVTSGRIWWRDGIEGKFLSSLFRASLNWSVNNPLKSVIVAMIVPICGFIAAGNLTDQFFPVSDRNQFRIVVNLPGDASIYETQQKVKLLDDVVRNTPKVQDVYWTIGDGSPKVFYNMIDNKKGIPSYAEAIVKLETFLEVEEMVPYFQRVLTEQFPALRITVRELGSGPPVQAPLEVRVVGPDLTELERIGEKVRSIMATIHNVTNTYTSMRPGRPQILVKAREDDVSVTGLTLSDVSQQLRSLSSGIIATHLIEETQRVPLKVVLDSHKRADIDNIANMNLQGRNVLMEADKSYKDVPLSALGDVILTTKVGTIHRRNGERINNIQGFIEFGVLSATITEELGKRIDAAKIDLPPGYRIEFGGESEKRGEAVGQLFGTVGILLVMMLIAVVLTFNSFRLAIVTLLAAVQAAGLGFLSLWFFDYPISFVVIIGLMGLIGLSINAAIVITSELRGRDAARAGSKEEVVEAVMSTGRHILSTTLTTVGGFMPLILAGGSFWPPFAVALAGGTFLSMIVSFYFAPAAFLWLTRRNEVSAPSGEGAPLRFKI</sequence>